<accession>A0A7S4V8Q2</accession>
<dbReference type="GO" id="GO:0046404">
    <property type="term" value="F:ATP-dependent polydeoxyribonucleotide 5'-hydroxyl-kinase activity"/>
    <property type="evidence" value="ECO:0007669"/>
    <property type="project" value="TreeGrafter"/>
</dbReference>
<dbReference type="PANTHER" id="PTHR12083">
    <property type="entry name" value="BIFUNCTIONAL POLYNUCLEOTIDE PHOSPHATASE/KINASE"/>
    <property type="match status" value="1"/>
</dbReference>
<dbReference type="Pfam" id="PF13671">
    <property type="entry name" value="AAA_33"/>
    <property type="match status" value="1"/>
</dbReference>
<feature type="compositionally biased region" description="Pro residues" evidence="1">
    <location>
        <begin position="30"/>
        <end position="40"/>
    </location>
</feature>
<sequence>MNGTTDNDDDGWEVVAPKQKRRNNRKKDIPPPPVATYIPPPTTTTTLFEPYLLLLVGLQGSGKSTFASYLQTSMPWKYVRINQDTLGNRSACEELTRSTLLNLKEPRIPIIDRCNVNSEQRRSFLNIAQKEFKIPVDCIVFQYNLETCVGRCKQRGNNHETLRPGEERQAVERMADLWNPPSLSKNVTDVVLRQGKRGRDNVEIFRSVRYVSSFEMVDQLLKEYLKIE</sequence>
<dbReference type="PANTHER" id="PTHR12083:SF9">
    <property type="entry name" value="BIFUNCTIONAL POLYNUCLEOTIDE PHOSPHATASE_KINASE"/>
    <property type="match status" value="1"/>
</dbReference>
<dbReference type="GO" id="GO:0006281">
    <property type="term" value="P:DNA repair"/>
    <property type="evidence" value="ECO:0007669"/>
    <property type="project" value="TreeGrafter"/>
</dbReference>
<evidence type="ECO:0000313" key="2">
    <source>
        <dbReference type="EMBL" id="CAE4583262.1"/>
    </source>
</evidence>
<dbReference type="Gene3D" id="3.40.50.300">
    <property type="entry name" value="P-loop containing nucleotide triphosphate hydrolases"/>
    <property type="match status" value="1"/>
</dbReference>
<dbReference type="SUPFAM" id="SSF52540">
    <property type="entry name" value="P-loop containing nucleoside triphosphate hydrolases"/>
    <property type="match status" value="1"/>
</dbReference>
<dbReference type="GO" id="GO:0003690">
    <property type="term" value="F:double-stranded DNA binding"/>
    <property type="evidence" value="ECO:0007669"/>
    <property type="project" value="TreeGrafter"/>
</dbReference>
<proteinExistence type="predicted"/>
<feature type="region of interest" description="Disordered" evidence="1">
    <location>
        <begin position="1"/>
        <end position="40"/>
    </location>
</feature>
<evidence type="ECO:0000256" key="1">
    <source>
        <dbReference type="SAM" id="MobiDB-lite"/>
    </source>
</evidence>
<reference evidence="2" key="1">
    <citation type="submission" date="2021-01" db="EMBL/GenBank/DDBJ databases">
        <authorList>
            <person name="Corre E."/>
            <person name="Pelletier E."/>
            <person name="Niang G."/>
            <person name="Scheremetjew M."/>
            <person name="Finn R."/>
            <person name="Kale V."/>
            <person name="Holt S."/>
            <person name="Cochrane G."/>
            <person name="Meng A."/>
            <person name="Brown T."/>
            <person name="Cohen L."/>
        </authorList>
    </citation>
    <scope>NUCLEOTIDE SEQUENCE</scope>
    <source>
        <strain evidence="2">GSO104</strain>
    </source>
</reference>
<dbReference type="InterPro" id="IPR027417">
    <property type="entry name" value="P-loop_NTPase"/>
</dbReference>
<dbReference type="AlphaFoldDB" id="A0A7S4V8Q2"/>
<evidence type="ECO:0008006" key="3">
    <source>
        <dbReference type="Google" id="ProtNLM"/>
    </source>
</evidence>
<dbReference type="GO" id="GO:0046403">
    <property type="term" value="F:polynucleotide 3'-phosphatase activity"/>
    <property type="evidence" value="ECO:0007669"/>
    <property type="project" value="TreeGrafter"/>
</dbReference>
<gene>
    <name evidence="2" type="ORF">DBRI00130_LOCUS2641</name>
</gene>
<organism evidence="2">
    <name type="scientific">Ditylum brightwellii</name>
    <dbReference type="NCBI Taxonomy" id="49249"/>
    <lineage>
        <taxon>Eukaryota</taxon>
        <taxon>Sar</taxon>
        <taxon>Stramenopiles</taxon>
        <taxon>Ochrophyta</taxon>
        <taxon>Bacillariophyta</taxon>
        <taxon>Mediophyceae</taxon>
        <taxon>Lithodesmiophycidae</taxon>
        <taxon>Lithodesmiales</taxon>
        <taxon>Lithodesmiaceae</taxon>
        <taxon>Ditylum</taxon>
    </lineage>
</organism>
<name>A0A7S4V8Q2_9STRA</name>
<dbReference type="EMBL" id="HBNS01003258">
    <property type="protein sequence ID" value="CAE4583262.1"/>
    <property type="molecule type" value="Transcribed_RNA"/>
</dbReference>
<protein>
    <recommendedName>
        <fullName evidence="3">Zeta toxin domain-containing protein</fullName>
    </recommendedName>
</protein>
<feature type="compositionally biased region" description="Acidic residues" evidence="1">
    <location>
        <begin position="1"/>
        <end position="12"/>
    </location>
</feature>